<organism evidence="1 2">
    <name type="scientific">Bernardetia litoralis (strain ATCC 23117 / DSM 6794 / NBRC 15988 / NCIMB 1366 / Fx l1 / Sio-4)</name>
    <name type="common">Flexibacter litoralis</name>
    <dbReference type="NCBI Taxonomy" id="880071"/>
    <lineage>
        <taxon>Bacteria</taxon>
        <taxon>Pseudomonadati</taxon>
        <taxon>Bacteroidota</taxon>
        <taxon>Cytophagia</taxon>
        <taxon>Cytophagales</taxon>
        <taxon>Bernardetiaceae</taxon>
        <taxon>Bernardetia</taxon>
    </lineage>
</organism>
<dbReference type="STRING" id="880071.Fleli_2363"/>
<gene>
    <name evidence="1" type="ordered locus">Fleli_2363</name>
</gene>
<proteinExistence type="predicted"/>
<accession>I4ALA0</accession>
<evidence type="ECO:0000313" key="1">
    <source>
        <dbReference type="EMBL" id="AFM04735.1"/>
    </source>
</evidence>
<name>I4ALA0_BERLS</name>
<dbReference type="AlphaFoldDB" id="I4ALA0"/>
<dbReference type="HOGENOM" id="CLU_1406930_0_0_10"/>
<dbReference type="Proteomes" id="UP000006054">
    <property type="component" value="Chromosome"/>
</dbReference>
<evidence type="ECO:0000313" key="2">
    <source>
        <dbReference type="Proteomes" id="UP000006054"/>
    </source>
</evidence>
<dbReference type="OrthoDB" id="1441956at2"/>
<dbReference type="EMBL" id="CP003345">
    <property type="protein sequence ID" value="AFM04735.1"/>
    <property type="molecule type" value="Genomic_DNA"/>
</dbReference>
<dbReference type="KEGG" id="fli:Fleli_2363"/>
<sequence>MPDFIIHFKSLGSKLITRMDFNSEKPTTEFIEKTKLDGYKIYQYIQSGNNYVMNAEELLSKNILFEKLSREVKTWFGLSKKTVTDFLIMPNKDFYYPYEFGSYLYIFTKQDRTKADFENWLNKEFPSRFGHIDETFTGFENLMTDEDYLIATNHDFQHQFGVVGNKNIIDQIITEFKNANLSEFELEDYEEER</sequence>
<dbReference type="eggNOG" id="ENOG50322MK">
    <property type="taxonomic scope" value="Bacteria"/>
</dbReference>
<keyword evidence="2" id="KW-1185">Reference proteome</keyword>
<reference evidence="2" key="1">
    <citation type="submission" date="2012-06" db="EMBL/GenBank/DDBJ databases">
        <title>The complete genome of Flexibacter litoralis DSM 6794.</title>
        <authorList>
            <person name="Lucas S."/>
            <person name="Copeland A."/>
            <person name="Lapidus A."/>
            <person name="Glavina del Rio T."/>
            <person name="Dalin E."/>
            <person name="Tice H."/>
            <person name="Bruce D."/>
            <person name="Goodwin L."/>
            <person name="Pitluck S."/>
            <person name="Peters L."/>
            <person name="Ovchinnikova G."/>
            <person name="Lu M."/>
            <person name="Kyrpides N."/>
            <person name="Mavromatis K."/>
            <person name="Ivanova N."/>
            <person name="Brettin T."/>
            <person name="Detter J.C."/>
            <person name="Han C."/>
            <person name="Larimer F."/>
            <person name="Land M."/>
            <person name="Hauser L."/>
            <person name="Markowitz V."/>
            <person name="Cheng J.-F."/>
            <person name="Hugenholtz P."/>
            <person name="Woyke T."/>
            <person name="Wu D."/>
            <person name="Spring S."/>
            <person name="Lang E."/>
            <person name="Kopitz M."/>
            <person name="Brambilla E."/>
            <person name="Klenk H.-P."/>
            <person name="Eisen J.A."/>
        </authorList>
    </citation>
    <scope>NUCLEOTIDE SEQUENCE [LARGE SCALE GENOMIC DNA]</scope>
    <source>
        <strain evidence="2">ATCC 23117 / DSM 6794 / NBRC 15988 / NCIMB 1366 / Sio-4</strain>
    </source>
</reference>
<protein>
    <submittedName>
        <fullName evidence="1">Uncharacterized protein</fullName>
    </submittedName>
</protein>